<evidence type="ECO:0000313" key="2">
    <source>
        <dbReference type="Proteomes" id="UP000218263"/>
    </source>
</evidence>
<dbReference type="GO" id="GO:0008233">
    <property type="term" value="F:peptidase activity"/>
    <property type="evidence" value="ECO:0007669"/>
    <property type="project" value="UniProtKB-KW"/>
</dbReference>
<protein>
    <submittedName>
        <fullName evidence="1">Protease synthase and sporulation negative regulatory protein PAI 1</fullName>
        <ecNumber evidence="1">2.3.1.-</ecNumber>
    </submittedName>
</protein>
<dbReference type="EC" id="2.3.1.-" evidence="1"/>
<name>A0A0X8X2S3_9SPHI</name>
<dbReference type="GO" id="GO:0016747">
    <property type="term" value="F:acyltransferase activity, transferring groups other than amino-acyl groups"/>
    <property type="evidence" value="ECO:0007669"/>
    <property type="project" value="InterPro"/>
</dbReference>
<accession>A0A0X8X2S3</accession>
<dbReference type="Pfam" id="PF00583">
    <property type="entry name" value="Acetyltransf_1"/>
    <property type="match status" value="1"/>
</dbReference>
<dbReference type="OrthoDB" id="7205533at2"/>
<organism evidence="1 2">
    <name type="scientific">Mucilaginibacter gotjawali</name>
    <dbReference type="NCBI Taxonomy" id="1550579"/>
    <lineage>
        <taxon>Bacteria</taxon>
        <taxon>Pseudomonadati</taxon>
        <taxon>Bacteroidota</taxon>
        <taxon>Sphingobacteriia</taxon>
        <taxon>Sphingobacteriales</taxon>
        <taxon>Sphingobacteriaceae</taxon>
        <taxon>Mucilaginibacter</taxon>
    </lineage>
</organism>
<dbReference type="InterPro" id="IPR050832">
    <property type="entry name" value="Bact_Acetyltransf"/>
</dbReference>
<keyword evidence="1" id="KW-0012">Acyltransferase</keyword>
<dbReference type="InterPro" id="IPR016181">
    <property type="entry name" value="Acyl_CoA_acyltransferase"/>
</dbReference>
<keyword evidence="1" id="KW-0808">Transferase</keyword>
<dbReference type="KEGG" id="mgot:MgSA37_02857"/>
<dbReference type="PROSITE" id="PS51186">
    <property type="entry name" value="GNAT"/>
    <property type="match status" value="1"/>
</dbReference>
<reference evidence="1 2" key="1">
    <citation type="submission" date="2015-12" db="EMBL/GenBank/DDBJ databases">
        <title>Genome sequence of Mucilaginibacter gotjawali.</title>
        <authorList>
            <person name="Lee J.S."/>
            <person name="Lee K.C."/>
            <person name="Kim K.K."/>
            <person name="Lee B.W."/>
        </authorList>
    </citation>
    <scope>NUCLEOTIDE SEQUENCE [LARGE SCALE GENOMIC DNA]</scope>
    <source>
        <strain evidence="1 2">SA3-7</strain>
    </source>
</reference>
<dbReference type="RefSeq" id="WP_096352708.1">
    <property type="nucleotide sequence ID" value="NZ_AP017313.1"/>
</dbReference>
<dbReference type="Gene3D" id="3.40.630.30">
    <property type="match status" value="1"/>
</dbReference>
<gene>
    <name evidence="1" type="primary">paiA_2</name>
    <name evidence="1" type="ORF">MgSA37_02857</name>
</gene>
<sequence length="171" mass="19959">MVTIQRVQHSEADTLLAFSKKTFYEFFDHLNEPANMEAYSSVAFTPQRIRSELSNPNSEFYFAMLDNEVVGYLKLNFNDAQTEFKDTNAIEVERIYVSGEHHGKRIGKQLMDFALDIARAKQLEYVWLGVWEHNDKAMGFYERYGFEICGSHEFMLGDDLQTDLLMKKMLV</sequence>
<dbReference type="GO" id="GO:0006508">
    <property type="term" value="P:proteolysis"/>
    <property type="evidence" value="ECO:0007669"/>
    <property type="project" value="UniProtKB-KW"/>
</dbReference>
<keyword evidence="1" id="KW-0645">Protease</keyword>
<dbReference type="EMBL" id="AP017313">
    <property type="protein sequence ID" value="BAU54679.1"/>
    <property type="molecule type" value="Genomic_DNA"/>
</dbReference>
<evidence type="ECO:0000313" key="1">
    <source>
        <dbReference type="EMBL" id="BAU54679.1"/>
    </source>
</evidence>
<dbReference type="PANTHER" id="PTHR43877">
    <property type="entry name" value="AMINOALKYLPHOSPHONATE N-ACETYLTRANSFERASE-RELATED-RELATED"/>
    <property type="match status" value="1"/>
</dbReference>
<dbReference type="SUPFAM" id="SSF55729">
    <property type="entry name" value="Acyl-CoA N-acyltransferases (Nat)"/>
    <property type="match status" value="1"/>
</dbReference>
<dbReference type="CDD" id="cd04301">
    <property type="entry name" value="NAT_SF"/>
    <property type="match status" value="1"/>
</dbReference>
<keyword evidence="1" id="KW-0378">Hydrolase</keyword>
<dbReference type="InterPro" id="IPR000182">
    <property type="entry name" value="GNAT_dom"/>
</dbReference>
<proteinExistence type="predicted"/>
<dbReference type="Proteomes" id="UP000218263">
    <property type="component" value="Chromosome"/>
</dbReference>
<keyword evidence="2" id="KW-1185">Reference proteome</keyword>
<dbReference type="AlphaFoldDB" id="A0A0X8X2S3"/>